<feature type="transmembrane region" description="Helical" evidence="5">
    <location>
        <begin position="381"/>
        <end position="401"/>
    </location>
</feature>
<feature type="region of interest" description="Disordered" evidence="4">
    <location>
        <begin position="169"/>
        <end position="196"/>
    </location>
</feature>
<dbReference type="EMBL" id="JAHMHR010000003">
    <property type="protein sequence ID" value="KAK1699708.1"/>
    <property type="molecule type" value="Genomic_DNA"/>
</dbReference>
<dbReference type="Gene3D" id="1.25.40.20">
    <property type="entry name" value="Ankyrin repeat-containing domain"/>
    <property type="match status" value="2"/>
</dbReference>
<keyword evidence="5" id="KW-0812">Transmembrane</keyword>
<reference evidence="7" key="1">
    <citation type="submission" date="2021-06" db="EMBL/GenBank/DDBJ databases">
        <title>Comparative genomics, transcriptomics and evolutionary studies reveal genomic signatures of adaptation to plant cell wall in hemibiotrophic fungi.</title>
        <authorList>
            <consortium name="DOE Joint Genome Institute"/>
            <person name="Baroncelli R."/>
            <person name="Diaz J.F."/>
            <person name="Benocci T."/>
            <person name="Peng M."/>
            <person name="Battaglia E."/>
            <person name="Haridas S."/>
            <person name="Andreopoulos W."/>
            <person name="Labutti K."/>
            <person name="Pangilinan J."/>
            <person name="Floch G.L."/>
            <person name="Makela M.R."/>
            <person name="Henrissat B."/>
            <person name="Grigoriev I.V."/>
            <person name="Crouch J.A."/>
            <person name="De Vries R.P."/>
            <person name="Sukno S.A."/>
            <person name="Thon M.R."/>
        </authorList>
    </citation>
    <scope>NUCLEOTIDE SEQUENCE</scope>
    <source>
        <strain evidence="7">CBS 193.32</strain>
    </source>
</reference>
<feature type="region of interest" description="Disordered" evidence="4">
    <location>
        <begin position="321"/>
        <end position="347"/>
    </location>
</feature>
<dbReference type="PANTHER" id="PTHR23206:SF7">
    <property type="entry name" value="PROTEIN KINASE DOMAIN-CONTAINING PROTEIN"/>
    <property type="match status" value="1"/>
</dbReference>
<keyword evidence="5" id="KW-1133">Transmembrane helix</keyword>
<feature type="signal peptide" evidence="6">
    <location>
        <begin position="1"/>
        <end position="21"/>
    </location>
</feature>
<keyword evidence="2 3" id="KW-0040">ANK repeat</keyword>
<comment type="caution">
    <text evidence="7">The sequence shown here is derived from an EMBL/GenBank/DDBJ whole genome shotgun (WGS) entry which is preliminary data.</text>
</comment>
<dbReference type="InterPro" id="IPR002110">
    <property type="entry name" value="Ankyrin_rpt"/>
</dbReference>
<dbReference type="Proteomes" id="UP001224890">
    <property type="component" value="Unassembled WGS sequence"/>
</dbReference>
<dbReference type="PANTHER" id="PTHR23206">
    <property type="entry name" value="MASK PROTEIN"/>
    <property type="match status" value="1"/>
</dbReference>
<dbReference type="InterPro" id="IPR036770">
    <property type="entry name" value="Ankyrin_rpt-contain_sf"/>
</dbReference>
<evidence type="ECO:0000256" key="5">
    <source>
        <dbReference type="SAM" id="Phobius"/>
    </source>
</evidence>
<evidence type="ECO:0000313" key="7">
    <source>
        <dbReference type="EMBL" id="KAK1699708.1"/>
    </source>
</evidence>
<dbReference type="InterPro" id="IPR051631">
    <property type="entry name" value="Ankyrin-KH/SAM_domain"/>
</dbReference>
<keyword evidence="8" id="KW-1185">Reference proteome</keyword>
<evidence type="ECO:0000256" key="6">
    <source>
        <dbReference type="SAM" id="SignalP"/>
    </source>
</evidence>
<gene>
    <name evidence="7" type="ORF">BDP55DRAFT_626412</name>
</gene>
<dbReference type="GeneID" id="85456152"/>
<feature type="repeat" description="ANK" evidence="3">
    <location>
        <begin position="1122"/>
        <end position="1154"/>
    </location>
</feature>
<evidence type="ECO:0000256" key="4">
    <source>
        <dbReference type="SAM" id="MobiDB-lite"/>
    </source>
</evidence>
<dbReference type="GO" id="GO:0005737">
    <property type="term" value="C:cytoplasm"/>
    <property type="evidence" value="ECO:0007669"/>
    <property type="project" value="TreeGrafter"/>
</dbReference>
<dbReference type="PROSITE" id="PS50297">
    <property type="entry name" value="ANK_REP_REGION"/>
    <property type="match status" value="2"/>
</dbReference>
<sequence length="1329" mass="147196">MAAKMTRAFLFTVVLAASVAADDGDDFINNLFSDLAPLYTERLLALLGERVTMQFMSQSLGWADNVVLAMVPLGIVTIIVSAIRVGGPGFLKALIGRARENLAVAEQELMSSTSTEVCELWNGHEVVRCMGSAPIAEFICLLPEFGVTENAQVEVMPFEKVKSQYFADKEKSSNSANPSKSGIIITRNPRKSSPNITLNSHNITSRAELRAAAVWGTLPQLGLIAYAGCSVHYPALGFLKDGNPVARYAFPCQWVGTLLLIVGLLLCAHVVESSTIEKKYRSLDKMTAQVVWLQKTKTVSDQVFDSFAIYAKTKRAFITTSERRRNERKPSGSPSNQEAMSTFTTRDEKPGVSLELGTSIGMAVSLCGYIVQFIGLRGLHWSVSIAQLGAILLMTGLRAWIRRGLASPPRSLQTPLGFELDWFATTFADITKSPWISDAKLETQAWGIRCLQAQIKAFEEGAPQKVSTVSTAHRVVMIRRHLVQLANWQGPASTEAVSLARSIEAAMNLFFRTQSRIIIPGLSQREGNWNAPADELEAALSMWLFSVDELEKNEEINHQDIMGDEKDDEWLRVKGPPARPGLRVLGPYTESLHRDLSWWMPIESTRIMRYSTLTTSPKDGIPNDEISKETHRVVGPGGSGIDGRQYIGEELPEFTIEKIRTEDDENGSGGNEETPKALITIEDDKPTHDFLAAEFHGPLKSLYAQDIFSSFFRAAAMTLKEPPEGPVETRPEHEATASTSWKSFMLHSDQISKLAKDIENTGLGSLSDVYLSMIPALSVENKLPVASVIIELAREKARQHEKLQKWEEAGEITFTLENELSTLVTVIVVDFLRQVSLGLKLAEKQLQGCDREHSSGLSRVSSLKRTLESELLSNFRGSIRAQTIFAALLKLYGAQGRQWKCKISEDQASYSEAKIATTKICVAAAKQAATKQQLLQNVEYTHFHDATRVLNRAATVKAMRFAGDINEKDVLGWIPLYYGVRDLHITEILLRSYEIEINARDLIEWTPLHYACTYPENKDGSVYEEDTNIDGTIECMAFHSILSLLEAGAEINAQGRHGVAPIHCAAFAGFVEAATLLTEAGADINVLDVSGKTALHWAAFYGKQATVECLWKTANRTLRDRKGRTALHLAVISGKWETAIWLVNNDADIMARDRKMRIPLHQAAWDGMLDVVKLMCEKCPTAVNTSDGDELTPLGCAVKNGQEVVIRWLLEETAAGINPDRPFHGGDSFMLSAIKQNRADIAGILIQHVAYLTRVFRNEDSLLQESINRRTGKITEMILAAGGGKQAVEPWLYGYKEEEHDNSDKDYSSYTEETDGEDGEDRRDGEDND</sequence>
<evidence type="ECO:0000256" key="1">
    <source>
        <dbReference type="ARBA" id="ARBA00022737"/>
    </source>
</evidence>
<feature type="transmembrane region" description="Helical" evidence="5">
    <location>
        <begin position="66"/>
        <end position="87"/>
    </location>
</feature>
<keyword evidence="6" id="KW-0732">Signal</keyword>
<dbReference type="SMART" id="SM00248">
    <property type="entry name" value="ANK"/>
    <property type="match status" value="8"/>
</dbReference>
<organism evidence="7 8">
    <name type="scientific">Colletotrichum godetiae</name>
    <dbReference type="NCBI Taxonomy" id="1209918"/>
    <lineage>
        <taxon>Eukaryota</taxon>
        <taxon>Fungi</taxon>
        <taxon>Dikarya</taxon>
        <taxon>Ascomycota</taxon>
        <taxon>Pezizomycotina</taxon>
        <taxon>Sordariomycetes</taxon>
        <taxon>Hypocreomycetidae</taxon>
        <taxon>Glomerellales</taxon>
        <taxon>Glomerellaceae</taxon>
        <taxon>Colletotrichum</taxon>
        <taxon>Colletotrichum acutatum species complex</taxon>
    </lineage>
</organism>
<feature type="transmembrane region" description="Helical" evidence="5">
    <location>
        <begin position="212"/>
        <end position="233"/>
    </location>
</feature>
<feature type="compositionally biased region" description="Basic and acidic residues" evidence="4">
    <location>
        <begin position="321"/>
        <end position="330"/>
    </location>
</feature>
<dbReference type="SUPFAM" id="SSF48403">
    <property type="entry name" value="Ankyrin repeat"/>
    <property type="match status" value="2"/>
</dbReference>
<feature type="compositionally biased region" description="Basic and acidic residues" evidence="4">
    <location>
        <begin position="1297"/>
        <end position="1307"/>
    </location>
</feature>
<feature type="transmembrane region" description="Helical" evidence="5">
    <location>
        <begin position="253"/>
        <end position="271"/>
    </location>
</feature>
<evidence type="ECO:0000313" key="8">
    <source>
        <dbReference type="Proteomes" id="UP001224890"/>
    </source>
</evidence>
<evidence type="ECO:0000256" key="2">
    <source>
        <dbReference type="ARBA" id="ARBA00023043"/>
    </source>
</evidence>
<evidence type="ECO:0008006" key="9">
    <source>
        <dbReference type="Google" id="ProtNLM"/>
    </source>
</evidence>
<protein>
    <recommendedName>
        <fullName evidence="9">Ankyrin repeat protein</fullName>
    </recommendedName>
</protein>
<accession>A0AAJ0AWU8</accession>
<feature type="chain" id="PRO_5042555275" description="Ankyrin repeat protein" evidence="6">
    <location>
        <begin position="22"/>
        <end position="1329"/>
    </location>
</feature>
<keyword evidence="5" id="KW-0472">Membrane</keyword>
<feature type="region of interest" description="Disordered" evidence="4">
    <location>
        <begin position="616"/>
        <end position="645"/>
    </location>
</feature>
<feature type="compositionally biased region" description="Basic and acidic residues" evidence="4">
    <location>
        <begin position="1320"/>
        <end position="1329"/>
    </location>
</feature>
<dbReference type="RefSeq" id="XP_060435465.1">
    <property type="nucleotide sequence ID" value="XM_060571626.1"/>
</dbReference>
<feature type="region of interest" description="Disordered" evidence="4">
    <location>
        <begin position="1297"/>
        <end position="1329"/>
    </location>
</feature>
<proteinExistence type="predicted"/>
<name>A0AAJ0AWU8_9PEZI</name>
<evidence type="ECO:0000256" key="3">
    <source>
        <dbReference type="PROSITE-ProRule" id="PRU00023"/>
    </source>
</evidence>
<feature type="compositionally biased region" description="Polar residues" evidence="4">
    <location>
        <begin position="332"/>
        <end position="344"/>
    </location>
</feature>
<dbReference type="Pfam" id="PF12796">
    <property type="entry name" value="Ank_2"/>
    <property type="match status" value="2"/>
</dbReference>
<keyword evidence="1" id="KW-0677">Repeat</keyword>
<dbReference type="PROSITE" id="PS50088">
    <property type="entry name" value="ANK_REPEAT"/>
    <property type="match status" value="2"/>
</dbReference>
<feature type="repeat" description="ANK" evidence="3">
    <location>
        <begin position="1057"/>
        <end position="1089"/>
    </location>
</feature>